<feature type="non-terminal residue" evidence="1">
    <location>
        <position position="117"/>
    </location>
</feature>
<organism evidence="1 2">
    <name type="scientific">Vibrio anguillarum</name>
    <name type="common">Listonella anguillarum</name>
    <dbReference type="NCBI Taxonomy" id="55601"/>
    <lineage>
        <taxon>Bacteria</taxon>
        <taxon>Pseudomonadati</taxon>
        <taxon>Pseudomonadota</taxon>
        <taxon>Gammaproteobacteria</taxon>
        <taxon>Vibrionales</taxon>
        <taxon>Vibrionaceae</taxon>
        <taxon>Vibrio</taxon>
    </lineage>
</organism>
<accession>A0AAW4BH04</accession>
<dbReference type="Proteomes" id="UP000786185">
    <property type="component" value="Unassembled WGS sequence"/>
</dbReference>
<name>A0AAW4BH04_VIBAN</name>
<dbReference type="EMBL" id="SCLC01000866">
    <property type="protein sequence ID" value="MBF4437345.1"/>
    <property type="molecule type" value="Genomic_DNA"/>
</dbReference>
<comment type="caution">
    <text evidence="1">The sequence shown here is derived from an EMBL/GenBank/DDBJ whole genome shotgun (WGS) entry which is preliminary data.</text>
</comment>
<proteinExistence type="predicted"/>
<dbReference type="AlphaFoldDB" id="A0AAW4BH04"/>
<evidence type="ECO:0000313" key="2">
    <source>
        <dbReference type="Proteomes" id="UP000786185"/>
    </source>
</evidence>
<reference evidence="1" key="1">
    <citation type="journal article" date="2021" name="PeerJ">
        <title>Analysis of 44 Vibrio anguillarum genomes reveals high genetic diversity.</title>
        <authorList>
            <person name="Hansen M.J."/>
            <person name="Dalsgaard I."/>
        </authorList>
    </citation>
    <scope>NUCLEOTIDE SEQUENCE</scope>
    <source>
        <strain evidence="1">850617-1/1</strain>
    </source>
</reference>
<feature type="non-terminal residue" evidence="1">
    <location>
        <position position="1"/>
    </location>
</feature>
<gene>
    <name evidence="1" type="ORF">ERJ77_23260</name>
</gene>
<evidence type="ECO:0000313" key="1">
    <source>
        <dbReference type="EMBL" id="MBF4437345.1"/>
    </source>
</evidence>
<protein>
    <submittedName>
        <fullName evidence="1">Uncharacterized protein</fullName>
    </submittedName>
</protein>
<sequence>ALHQQRGYVYAVELNHGGKAVKTSVRGASLHEVATLNIPPEDIIFAVGPFNGADIGYHDLISKPNYRYRSAELLINPHATATPEVATQAFERLKNTLKYDLSPEMSFAERYENRADL</sequence>